<dbReference type="AlphaFoldDB" id="A0AAW3AVR8"/>
<name>A0AAW3AVR8_9TRYP</name>
<evidence type="ECO:0000313" key="2">
    <source>
        <dbReference type="Proteomes" id="UP001500131"/>
    </source>
</evidence>
<keyword evidence="2" id="KW-1185">Reference proteome</keyword>
<evidence type="ECO:0000313" key="1">
    <source>
        <dbReference type="EMBL" id="KAL0513717.1"/>
    </source>
</evidence>
<proteinExistence type="predicted"/>
<comment type="caution">
    <text evidence="1">The sequence shown here is derived from an EMBL/GenBank/DDBJ whole genome shotgun (WGS) entry which is preliminary data.</text>
</comment>
<reference evidence="1 2" key="1">
    <citation type="submission" date="2024-02" db="EMBL/GenBank/DDBJ databases">
        <title>FIRST GENOME SEQUENCES OF Leishmania (Viannia) shawi, Leishmania (Viannia) lindenbergi AND Leishmania (Viannia) utingensis.</title>
        <authorList>
            <person name="Resadore F."/>
            <person name="Custodio M.G.F."/>
            <person name="Boite M.C."/>
            <person name="Cupolillo E."/>
            <person name="Ferreira G.E.M."/>
        </authorList>
    </citation>
    <scope>NUCLEOTIDE SEQUENCE [LARGE SCALE GENOMIC DNA]</scope>
    <source>
        <strain evidence="1 2">MHOM/BR/1966/M15733</strain>
    </source>
</reference>
<accession>A0AAW3AVR8</accession>
<organism evidence="1 2">
    <name type="scientific">Leishmania lindenbergi</name>
    <dbReference type="NCBI Taxonomy" id="651832"/>
    <lineage>
        <taxon>Eukaryota</taxon>
        <taxon>Discoba</taxon>
        <taxon>Euglenozoa</taxon>
        <taxon>Kinetoplastea</taxon>
        <taxon>Metakinetoplastina</taxon>
        <taxon>Trypanosomatida</taxon>
        <taxon>Trypanosomatidae</taxon>
        <taxon>Leishmaniinae</taxon>
        <taxon>Leishmania</taxon>
    </lineage>
</organism>
<gene>
    <name evidence="1" type="ORF">Q4I31_000730</name>
</gene>
<feature type="non-terminal residue" evidence="1">
    <location>
        <position position="232"/>
    </location>
</feature>
<dbReference type="EMBL" id="JBAMZK010000003">
    <property type="protein sequence ID" value="KAL0513717.1"/>
    <property type="molecule type" value="Genomic_DNA"/>
</dbReference>
<sequence>MGNAFFSSLLSTAKRVPLPAFTNTNAVPRVFLTLCLSVRRSSAATLGRRVLGRPPYSGHATELGIVALVLLILTAHVTYNVRYILSTDDSLDHLVNLQDPERGPWSVLVQHEGAVDRLSKVILVEEWLARCSSRGTPVTECNEPLLLLPHMLPAWTLHVVEEGCADCTDQQTYASAVEGVVLQARHAVFATSAAPLGRVGPMLLAMASVTDDVDVRAELPQWEWLRHVHGSG</sequence>
<dbReference type="Proteomes" id="UP001500131">
    <property type="component" value="Unassembled WGS sequence"/>
</dbReference>
<protein>
    <submittedName>
        <fullName evidence="1">Uncharacterized protein</fullName>
    </submittedName>
</protein>